<protein>
    <submittedName>
        <fullName evidence="2">Uncharacterized protein</fullName>
    </submittedName>
</protein>
<sequence>MKKSIFSASKLSNLNVVAKGTKTTNDARPEVVTGRAINKFAMNASAAALLDVDNGDNVVMFYIPDAESLDEKFFIAKGTAKDAKLASSNKTIGVPKVLNFSYSSLWSLMVQEDLDAQPLGERALVEKGIMEYVPTQMSRDKGNGKKEMCYANLVPYQLAYEVELVTDENEVAIPVTVGDTTYERVFVLKNVIKRYPDEKKKEAIKNEDVENEVEDNNVETEDIDIPVNSKSDIENLL</sequence>
<dbReference type="RefSeq" id="YP_010111928.1">
    <property type="nucleotide sequence ID" value="NC_055886.1"/>
</dbReference>
<dbReference type="EMBL" id="MT774393">
    <property type="protein sequence ID" value="QOR59770.1"/>
    <property type="molecule type" value="Genomic_DNA"/>
</dbReference>
<dbReference type="GeneID" id="65130382"/>
<feature type="compositionally biased region" description="Acidic residues" evidence="1">
    <location>
        <begin position="209"/>
        <end position="224"/>
    </location>
</feature>
<evidence type="ECO:0000313" key="2">
    <source>
        <dbReference type="EMBL" id="QOR59770.1"/>
    </source>
</evidence>
<dbReference type="KEGG" id="vg:65130382"/>
<feature type="region of interest" description="Disordered" evidence="1">
    <location>
        <begin position="206"/>
        <end position="237"/>
    </location>
</feature>
<name>A0A7M1S2W0_9CAUD</name>
<reference evidence="2 3" key="1">
    <citation type="submission" date="2020-07" db="EMBL/GenBank/DDBJ databases">
        <title>Taxonomic proposal: Crassvirales, a new order of highly abundant and diverse bacterial viruses.</title>
        <authorList>
            <person name="Shkoporov A.N."/>
            <person name="Stockdale S.R."/>
            <person name="Guerin E."/>
            <person name="Ross R.P."/>
            <person name="Hill C."/>
        </authorList>
    </citation>
    <scope>NUCLEOTIDE SEQUENCE [LARGE SCALE GENOMIC DNA]</scope>
</reference>
<evidence type="ECO:0000256" key="1">
    <source>
        <dbReference type="SAM" id="MobiDB-lite"/>
    </source>
</evidence>
<dbReference type="Proteomes" id="UP000594097">
    <property type="component" value="Segment"/>
</dbReference>
<evidence type="ECO:0000313" key="3">
    <source>
        <dbReference type="Proteomes" id="UP000594097"/>
    </source>
</evidence>
<organism evidence="2 3">
    <name type="scientific">uncultured phage cr127_1</name>
    <dbReference type="NCBI Taxonomy" id="2772077"/>
    <lineage>
        <taxon>Viruses</taxon>
        <taxon>Duplodnaviria</taxon>
        <taxon>Heunggongvirae</taxon>
        <taxon>Uroviricota</taxon>
        <taxon>Caudoviricetes</taxon>
        <taxon>Crassvirales</taxon>
        <taxon>Crevaviridae</taxon>
        <taxon>Doltivirinae</taxon>
        <taxon>Kahucivirus</taxon>
        <taxon>Kahucivirus intestinalis</taxon>
    </lineage>
</organism>
<accession>A0A7M1S2W0</accession>
<keyword evidence="3" id="KW-1185">Reference proteome</keyword>
<proteinExistence type="predicted"/>